<evidence type="ECO:0000256" key="4">
    <source>
        <dbReference type="ARBA" id="ARBA00022840"/>
    </source>
</evidence>
<keyword evidence="3" id="KW-0347">Helicase</keyword>
<evidence type="ECO:0000313" key="9">
    <source>
        <dbReference type="Proteomes" id="UP000094336"/>
    </source>
</evidence>
<dbReference type="AlphaFoldDB" id="A0A1E3QYS9"/>
<name>A0A1E3QYS9_9ASCO</name>
<accession>A0A1E3QYS9</accession>
<keyword evidence="1" id="KW-0547">Nucleotide-binding</keyword>
<dbReference type="GO" id="GO:1990400">
    <property type="term" value="F:mitochondrial ribosomal large subunit rRNA binding"/>
    <property type="evidence" value="ECO:0007669"/>
    <property type="project" value="EnsemblFungi"/>
</dbReference>
<dbReference type="InterPro" id="IPR014001">
    <property type="entry name" value="Helicase_ATP-bd"/>
</dbReference>
<dbReference type="GO" id="GO:0003724">
    <property type="term" value="F:RNA helicase activity"/>
    <property type="evidence" value="ECO:0007669"/>
    <property type="project" value="EnsemblFungi"/>
</dbReference>
<dbReference type="InterPro" id="IPR001650">
    <property type="entry name" value="Helicase_C-like"/>
</dbReference>
<keyword evidence="9" id="KW-1185">Reference proteome</keyword>
<dbReference type="InterPro" id="IPR011545">
    <property type="entry name" value="DEAD/DEAH_box_helicase_dom"/>
</dbReference>
<evidence type="ECO:0008006" key="10">
    <source>
        <dbReference type="Google" id="ProtNLM"/>
    </source>
</evidence>
<dbReference type="GeneID" id="30148560"/>
<dbReference type="Pfam" id="PF00270">
    <property type="entry name" value="DEAD"/>
    <property type="match status" value="1"/>
</dbReference>
<organism evidence="8 9">
    <name type="scientific">Babjeviella inositovora NRRL Y-12698</name>
    <dbReference type="NCBI Taxonomy" id="984486"/>
    <lineage>
        <taxon>Eukaryota</taxon>
        <taxon>Fungi</taxon>
        <taxon>Dikarya</taxon>
        <taxon>Ascomycota</taxon>
        <taxon>Saccharomycotina</taxon>
        <taxon>Pichiomycetes</taxon>
        <taxon>Serinales incertae sedis</taxon>
        <taxon>Babjeviella</taxon>
    </lineage>
</organism>
<dbReference type="InterPro" id="IPR050079">
    <property type="entry name" value="DEAD_box_RNA_helicase"/>
</dbReference>
<keyword evidence="4" id="KW-0067">ATP-binding</keyword>
<evidence type="ECO:0000256" key="1">
    <source>
        <dbReference type="ARBA" id="ARBA00022741"/>
    </source>
</evidence>
<dbReference type="SUPFAM" id="SSF52540">
    <property type="entry name" value="P-loop containing nucleoside triphosphate hydrolases"/>
    <property type="match status" value="1"/>
</dbReference>
<gene>
    <name evidence="8" type="ORF">BABINDRAFT_169987</name>
</gene>
<dbReference type="Gene3D" id="3.40.50.300">
    <property type="entry name" value="P-loop containing nucleotide triphosphate hydrolases"/>
    <property type="match status" value="2"/>
</dbReference>
<evidence type="ECO:0000259" key="7">
    <source>
        <dbReference type="PROSITE" id="PS51194"/>
    </source>
</evidence>
<dbReference type="GO" id="GO:0006364">
    <property type="term" value="P:rRNA processing"/>
    <property type="evidence" value="ECO:0007669"/>
    <property type="project" value="UniProtKB-ARBA"/>
</dbReference>
<dbReference type="GO" id="GO:0005829">
    <property type="term" value="C:cytosol"/>
    <property type="evidence" value="ECO:0007669"/>
    <property type="project" value="TreeGrafter"/>
</dbReference>
<keyword evidence="5" id="KW-0694">RNA-binding</keyword>
<feature type="domain" description="Helicase C-terminal" evidence="7">
    <location>
        <begin position="308"/>
        <end position="471"/>
    </location>
</feature>
<dbReference type="GO" id="GO:0005524">
    <property type="term" value="F:ATP binding"/>
    <property type="evidence" value="ECO:0007669"/>
    <property type="project" value="UniProtKB-KW"/>
</dbReference>
<evidence type="ECO:0000259" key="6">
    <source>
        <dbReference type="PROSITE" id="PS51192"/>
    </source>
</evidence>
<dbReference type="PROSITE" id="PS51192">
    <property type="entry name" value="HELICASE_ATP_BIND_1"/>
    <property type="match status" value="1"/>
</dbReference>
<dbReference type="GO" id="GO:0016787">
    <property type="term" value="F:hydrolase activity"/>
    <property type="evidence" value="ECO:0007669"/>
    <property type="project" value="UniProtKB-KW"/>
</dbReference>
<dbReference type="SMART" id="SM00487">
    <property type="entry name" value="DEXDc"/>
    <property type="match status" value="1"/>
</dbReference>
<sequence>MAAANQKDAAVQPYGYGDFSGLHQPATRSMEGITKLASKIDDFKQLRLVPDVRSAIVKELTTNSVCRDINSNHLKPTEIQAAAIKIMQEKRRNPEELRTFVLSAETGSGKTWAYLAPMLSKLKEDELAAGWDIIKDKQQIRAVVLVPTHELLTQVYGTLAAVSEDLGLNVFKWGGGTPYNELFDKLEHRIDVMVTTPNKLKTITTLRRLNSPLKLFQQVKYIAVDEADTLMDKSWVEDTYDCIQLCPNTTDLVFVSATIPREFNRTVEKLFPVATPIATAKIHKIPKSIDFKVIDAAAAPYKGSRNKALAQILYAIHKDGTEQGFEKRVLIFVNEKKDIEKLGELLVETYGHDVTTIMGGRDGDSADTRGEKIALFLNPPRRLEDIGETGEIQSQLKVLVTTDVLARGLNFHGIKNVVLYHVPNTSIDLVHRAGRTGRMNTKGRVFMIVNNQDKGWVKGLPAVVKKQIPLA</sequence>
<dbReference type="OrthoDB" id="10256233at2759"/>
<dbReference type="GO" id="GO:1902775">
    <property type="term" value="P:mitochondrial large ribosomal subunit assembly"/>
    <property type="evidence" value="ECO:0007669"/>
    <property type="project" value="EnsemblFungi"/>
</dbReference>
<feature type="domain" description="Helicase ATP-binding" evidence="6">
    <location>
        <begin position="91"/>
        <end position="277"/>
    </location>
</feature>
<dbReference type="Pfam" id="PF00271">
    <property type="entry name" value="Helicase_C"/>
    <property type="match status" value="1"/>
</dbReference>
<dbReference type="SMART" id="SM00490">
    <property type="entry name" value="HELICc"/>
    <property type="match status" value="1"/>
</dbReference>
<dbReference type="InterPro" id="IPR027417">
    <property type="entry name" value="P-loop_NTPase"/>
</dbReference>
<keyword evidence="2" id="KW-0378">Hydrolase</keyword>
<evidence type="ECO:0000256" key="2">
    <source>
        <dbReference type="ARBA" id="ARBA00022801"/>
    </source>
</evidence>
<reference evidence="9" key="1">
    <citation type="submission" date="2016-05" db="EMBL/GenBank/DDBJ databases">
        <title>Comparative genomics of biotechnologically important yeasts.</title>
        <authorList>
            <consortium name="DOE Joint Genome Institute"/>
            <person name="Riley R."/>
            <person name="Haridas S."/>
            <person name="Wolfe K.H."/>
            <person name="Lopes M.R."/>
            <person name="Hittinger C.T."/>
            <person name="Goker M."/>
            <person name="Salamov A."/>
            <person name="Wisecaver J."/>
            <person name="Long T.M."/>
            <person name="Aerts A.L."/>
            <person name="Barry K."/>
            <person name="Choi C."/>
            <person name="Clum A."/>
            <person name="Coughlan A.Y."/>
            <person name="Deshpande S."/>
            <person name="Douglass A.P."/>
            <person name="Hanson S.J."/>
            <person name="Klenk H.-P."/>
            <person name="Labutti K."/>
            <person name="Lapidus A."/>
            <person name="Lindquist E."/>
            <person name="Lipzen A."/>
            <person name="Meier-Kolthoff J.P."/>
            <person name="Ohm R.A."/>
            <person name="Otillar R.P."/>
            <person name="Pangilinan J."/>
            <person name="Peng Y."/>
            <person name="Rokas A."/>
            <person name="Rosa C.A."/>
            <person name="Scheuner C."/>
            <person name="Sibirny A.A."/>
            <person name="Slot J.C."/>
            <person name="Stielow J.B."/>
            <person name="Sun H."/>
            <person name="Kurtzman C.P."/>
            <person name="Blackwell M."/>
            <person name="Grigoriev I.V."/>
            <person name="Jeffries T.W."/>
        </authorList>
    </citation>
    <scope>NUCLEOTIDE SEQUENCE [LARGE SCALE GENOMIC DNA]</scope>
    <source>
        <strain evidence="9">NRRL Y-12698</strain>
    </source>
</reference>
<evidence type="ECO:0000313" key="8">
    <source>
        <dbReference type="EMBL" id="ODQ82839.1"/>
    </source>
</evidence>
<dbReference type="GO" id="GO:0005759">
    <property type="term" value="C:mitochondrial matrix"/>
    <property type="evidence" value="ECO:0007669"/>
    <property type="project" value="EnsemblFungi"/>
</dbReference>
<evidence type="ECO:0000256" key="5">
    <source>
        <dbReference type="ARBA" id="ARBA00022884"/>
    </source>
</evidence>
<dbReference type="RefSeq" id="XP_018988167.1">
    <property type="nucleotide sequence ID" value="XM_019130707.1"/>
</dbReference>
<proteinExistence type="predicted"/>
<protein>
    <recommendedName>
        <fullName evidence="10">RNA helicase</fullName>
    </recommendedName>
</protein>
<dbReference type="STRING" id="984486.A0A1E3QYS9"/>
<dbReference type="PANTHER" id="PTHR47959:SF13">
    <property type="entry name" value="ATP-DEPENDENT RNA HELICASE RHLE"/>
    <property type="match status" value="1"/>
</dbReference>
<dbReference type="EMBL" id="KV454426">
    <property type="protein sequence ID" value="ODQ82839.1"/>
    <property type="molecule type" value="Genomic_DNA"/>
</dbReference>
<dbReference type="PROSITE" id="PS51194">
    <property type="entry name" value="HELICASE_CTER"/>
    <property type="match status" value="1"/>
</dbReference>
<dbReference type="CDD" id="cd18787">
    <property type="entry name" value="SF2_C_DEAD"/>
    <property type="match status" value="1"/>
</dbReference>
<dbReference type="Proteomes" id="UP000094336">
    <property type="component" value="Unassembled WGS sequence"/>
</dbReference>
<evidence type="ECO:0000256" key="3">
    <source>
        <dbReference type="ARBA" id="ARBA00022806"/>
    </source>
</evidence>
<dbReference type="PANTHER" id="PTHR47959">
    <property type="entry name" value="ATP-DEPENDENT RNA HELICASE RHLE-RELATED"/>
    <property type="match status" value="1"/>
</dbReference>